<comment type="subcellular location">
    <subcellularLocation>
        <location evidence="1">Membrane</location>
    </subcellularLocation>
</comment>
<feature type="compositionally biased region" description="Basic and acidic residues" evidence="6">
    <location>
        <begin position="26"/>
        <end position="37"/>
    </location>
</feature>
<feature type="coiled-coil region" evidence="5">
    <location>
        <begin position="257"/>
        <end position="302"/>
    </location>
</feature>
<accession>A0A9D4V7R4</accession>
<comment type="caution">
    <text evidence="8">The sequence shown here is derived from an EMBL/GenBank/DDBJ whole genome shotgun (WGS) entry which is preliminary data.</text>
</comment>
<keyword evidence="2" id="KW-0812">Transmembrane</keyword>
<feature type="compositionally biased region" description="Polar residues" evidence="6">
    <location>
        <begin position="107"/>
        <end position="119"/>
    </location>
</feature>
<dbReference type="InterPro" id="IPR012919">
    <property type="entry name" value="SUN_dom"/>
</dbReference>
<dbReference type="Pfam" id="PF07738">
    <property type="entry name" value="Sad1_UNC"/>
    <property type="match status" value="1"/>
</dbReference>
<evidence type="ECO:0000313" key="8">
    <source>
        <dbReference type="EMBL" id="KAI5081420.1"/>
    </source>
</evidence>
<dbReference type="PROSITE" id="PS51469">
    <property type="entry name" value="SUN"/>
    <property type="match status" value="1"/>
</dbReference>
<dbReference type="Proteomes" id="UP000886520">
    <property type="component" value="Chromosome 4"/>
</dbReference>
<keyword evidence="9" id="KW-1185">Reference proteome</keyword>
<feature type="region of interest" description="Disordered" evidence="6">
    <location>
        <begin position="95"/>
        <end position="119"/>
    </location>
</feature>
<evidence type="ECO:0000256" key="5">
    <source>
        <dbReference type="SAM" id="Coils"/>
    </source>
</evidence>
<evidence type="ECO:0000256" key="4">
    <source>
        <dbReference type="ARBA" id="ARBA00023136"/>
    </source>
</evidence>
<dbReference type="AlphaFoldDB" id="A0A9D4V7R4"/>
<sequence>MSAADTGVLTTRSRSRSSSKALLHIQPEEELAKHDGGGRISKTSIHIPSSSNLDVPTITTRSHTADGHHHHHHHHHHHQPTDIDRDTFALDTSMATRNKSRSKAAPINSSMREPSTVSLSTHRILSYGPSGDDLVHRNSADTIHSLDGGGAHSTDSQSSSKTIPQLCAADDEHQDANAKPNSPLIKNETSAFFTKDVFLHIFCSLLVLGFSVLAASRIGVPASHHLMRTVKGVNLLPRWRSPLATAHQVQELKEHLMLTLKLSTERLEERVEGLKAEMHKEMKRRQEEAEDIREEMSGIMKEKQQSLKDTGYTHRIGYGNALGDMGVVRAVGARPDYALASGGGRVVGHSPAYKPTSTTPSWVDRIPTLFMRSTRIHPLAHIILQPSFNQPGQCLPLASSKVYVEVALRTPIYADQVTLSHVSESIAYDVSSAPKEFQVYGLPPPLSTSKPASWVLMGEFKYDIHNAVAAQGFALWEMAKNTLISTIKLQVLSNYGSASHTCIYRLQVHGKEPT</sequence>
<feature type="compositionally biased region" description="Polar residues" evidence="6">
    <location>
        <begin position="41"/>
        <end position="62"/>
    </location>
</feature>
<evidence type="ECO:0000256" key="3">
    <source>
        <dbReference type="ARBA" id="ARBA00022989"/>
    </source>
</evidence>
<dbReference type="OrthoDB" id="342281at2759"/>
<feature type="region of interest" description="Disordered" evidence="6">
    <location>
        <begin position="1"/>
        <end position="83"/>
    </location>
</feature>
<feature type="domain" description="SUN" evidence="7">
    <location>
        <begin position="332"/>
        <end position="513"/>
    </location>
</feature>
<dbReference type="PANTHER" id="PTHR12911">
    <property type="entry name" value="SAD1/UNC-84-LIKE PROTEIN-RELATED"/>
    <property type="match status" value="1"/>
</dbReference>
<proteinExistence type="predicted"/>
<keyword evidence="4" id="KW-0472">Membrane</keyword>
<organism evidence="8 9">
    <name type="scientific">Adiantum capillus-veneris</name>
    <name type="common">Maidenhair fern</name>
    <dbReference type="NCBI Taxonomy" id="13818"/>
    <lineage>
        <taxon>Eukaryota</taxon>
        <taxon>Viridiplantae</taxon>
        <taxon>Streptophyta</taxon>
        <taxon>Embryophyta</taxon>
        <taxon>Tracheophyta</taxon>
        <taxon>Polypodiopsida</taxon>
        <taxon>Polypodiidae</taxon>
        <taxon>Polypodiales</taxon>
        <taxon>Pteridineae</taxon>
        <taxon>Pteridaceae</taxon>
        <taxon>Vittarioideae</taxon>
        <taxon>Adiantum</taxon>
    </lineage>
</organism>
<feature type="compositionally biased region" description="Polar residues" evidence="6">
    <location>
        <begin position="153"/>
        <end position="162"/>
    </location>
</feature>
<dbReference type="InterPro" id="IPR045119">
    <property type="entry name" value="SUN1-5"/>
</dbReference>
<name>A0A9D4V7R4_ADICA</name>
<evidence type="ECO:0000313" key="9">
    <source>
        <dbReference type="Proteomes" id="UP000886520"/>
    </source>
</evidence>
<feature type="region of interest" description="Disordered" evidence="6">
    <location>
        <begin position="140"/>
        <end position="162"/>
    </location>
</feature>
<evidence type="ECO:0000256" key="6">
    <source>
        <dbReference type="SAM" id="MobiDB-lite"/>
    </source>
</evidence>
<dbReference type="GO" id="GO:0043495">
    <property type="term" value="F:protein-membrane adaptor activity"/>
    <property type="evidence" value="ECO:0007669"/>
    <property type="project" value="TreeGrafter"/>
</dbReference>
<keyword evidence="3" id="KW-1133">Transmembrane helix</keyword>
<evidence type="ECO:0000256" key="2">
    <source>
        <dbReference type="ARBA" id="ARBA00022692"/>
    </source>
</evidence>
<dbReference type="GO" id="GO:0005635">
    <property type="term" value="C:nuclear envelope"/>
    <property type="evidence" value="ECO:0007669"/>
    <property type="project" value="UniProtKB-ARBA"/>
</dbReference>
<evidence type="ECO:0000256" key="1">
    <source>
        <dbReference type="ARBA" id="ARBA00004370"/>
    </source>
</evidence>
<gene>
    <name evidence="8" type="ORF">GOP47_0004603</name>
</gene>
<dbReference type="Gene3D" id="2.60.120.260">
    <property type="entry name" value="Galactose-binding domain-like"/>
    <property type="match status" value="1"/>
</dbReference>
<dbReference type="PANTHER" id="PTHR12911:SF8">
    <property type="entry name" value="KLAROID PROTEIN-RELATED"/>
    <property type="match status" value="1"/>
</dbReference>
<feature type="compositionally biased region" description="Basic residues" evidence="6">
    <location>
        <begin position="68"/>
        <end position="78"/>
    </location>
</feature>
<keyword evidence="5" id="KW-0175">Coiled coil</keyword>
<dbReference type="EMBL" id="JABFUD020000004">
    <property type="protein sequence ID" value="KAI5081420.1"/>
    <property type="molecule type" value="Genomic_DNA"/>
</dbReference>
<evidence type="ECO:0000259" key="7">
    <source>
        <dbReference type="PROSITE" id="PS51469"/>
    </source>
</evidence>
<reference evidence="8" key="1">
    <citation type="submission" date="2021-01" db="EMBL/GenBank/DDBJ databases">
        <title>Adiantum capillus-veneris genome.</title>
        <authorList>
            <person name="Fang Y."/>
            <person name="Liao Q."/>
        </authorList>
    </citation>
    <scope>NUCLEOTIDE SEQUENCE</scope>
    <source>
        <strain evidence="8">H3</strain>
        <tissue evidence="8">Leaf</tissue>
    </source>
</reference>
<protein>
    <recommendedName>
        <fullName evidence="7">SUN domain-containing protein</fullName>
    </recommendedName>
</protein>
<dbReference type="GO" id="GO:0016020">
    <property type="term" value="C:membrane"/>
    <property type="evidence" value="ECO:0007669"/>
    <property type="project" value="UniProtKB-SubCell"/>
</dbReference>